<keyword evidence="2" id="KW-0732">Signal</keyword>
<feature type="domain" description="Copper amine oxidase-like N-terminal" evidence="3">
    <location>
        <begin position="107"/>
        <end position="202"/>
    </location>
</feature>
<organism evidence="4">
    <name type="scientific">Metalysinibacillus saudimassiliensis</name>
    <dbReference type="NCBI Taxonomy" id="1461583"/>
    <lineage>
        <taxon>Bacteria</taxon>
        <taxon>Bacillati</taxon>
        <taxon>Bacillota</taxon>
        <taxon>Bacilli</taxon>
        <taxon>Bacillales</taxon>
        <taxon>Caryophanaceae</taxon>
        <taxon>Metalysinibacillus</taxon>
    </lineage>
</organism>
<accession>A0A078M0E9</accession>
<name>A0A078M0E9_9BACL</name>
<dbReference type="AlphaFoldDB" id="A0A078M0E9"/>
<evidence type="ECO:0000256" key="2">
    <source>
        <dbReference type="SAM" id="SignalP"/>
    </source>
</evidence>
<evidence type="ECO:0000259" key="3">
    <source>
        <dbReference type="Pfam" id="PF07833"/>
    </source>
</evidence>
<evidence type="ECO:0000256" key="1">
    <source>
        <dbReference type="SAM" id="MobiDB-lite"/>
    </source>
</evidence>
<feature type="signal peptide" evidence="2">
    <location>
        <begin position="1"/>
        <end position="25"/>
    </location>
</feature>
<gene>
    <name evidence="4" type="ORF">BN1050_00264</name>
</gene>
<dbReference type="SUPFAM" id="SSF55383">
    <property type="entry name" value="Copper amine oxidase, domain N"/>
    <property type="match status" value="1"/>
</dbReference>
<dbReference type="InterPro" id="IPR012854">
    <property type="entry name" value="Cu_amine_oxidase-like_N"/>
</dbReference>
<dbReference type="InterPro" id="IPR036582">
    <property type="entry name" value="Mao_N_sf"/>
</dbReference>
<feature type="chain" id="PRO_5001741739" description="Copper amine oxidase-like N-terminal domain-containing protein" evidence="2">
    <location>
        <begin position="26"/>
        <end position="206"/>
    </location>
</feature>
<dbReference type="HOGENOM" id="CLU_1228692_0_0_9"/>
<dbReference type="Pfam" id="PF07833">
    <property type="entry name" value="Cu_amine_oxidN1"/>
    <property type="match status" value="1"/>
</dbReference>
<dbReference type="EMBL" id="LN483073">
    <property type="protein sequence ID" value="CDZ99729.1"/>
    <property type="molecule type" value="Genomic_DNA"/>
</dbReference>
<feature type="region of interest" description="Disordered" evidence="1">
    <location>
        <begin position="39"/>
        <end position="62"/>
    </location>
</feature>
<proteinExistence type="predicted"/>
<evidence type="ECO:0000313" key="4">
    <source>
        <dbReference type="EMBL" id="CDZ99729.1"/>
    </source>
</evidence>
<reference evidence="4" key="1">
    <citation type="submission" date="2014-07" db="EMBL/GenBank/DDBJ databases">
        <authorList>
            <person name="Urmite Genomes Urmite Genomes"/>
        </authorList>
    </citation>
    <scope>NUCLEOTIDE SEQUENCE</scope>
    <source>
        <strain evidence="4">13S34_air</strain>
    </source>
</reference>
<sequence length="206" mass="23825">MIKKWIMALSFIVLLGAMTSSLTLADDDDDEYEYKYEKKEKKDKKYKKEHDDDDDEYEKRGYNAPIPTATPWNIWTRDTQIIPAALPFTATGRVGVRDANNHTEEITVVVKEQELFVDANTMATLLNATAVIYPKSQLAEIKNNEVTLFFKSQTNVVYENLQKQPLPATTFMNGYKMYVPLRVITNALGYVFEWDAKAKQFYYYAL</sequence>
<dbReference type="Gene3D" id="3.30.457.10">
    <property type="entry name" value="Copper amine oxidase-like, N-terminal domain"/>
    <property type="match status" value="1"/>
</dbReference>
<dbReference type="PATRIC" id="fig|1461583.4.peg.237"/>
<protein>
    <recommendedName>
        <fullName evidence="3">Copper amine oxidase-like N-terminal domain-containing protein</fullName>
    </recommendedName>
</protein>